<organism evidence="1 2">
    <name type="scientific">Desulfomonile tiedjei</name>
    <dbReference type="NCBI Taxonomy" id="2358"/>
    <lineage>
        <taxon>Bacteria</taxon>
        <taxon>Pseudomonadati</taxon>
        <taxon>Thermodesulfobacteriota</taxon>
        <taxon>Desulfomonilia</taxon>
        <taxon>Desulfomonilales</taxon>
        <taxon>Desulfomonilaceae</taxon>
        <taxon>Desulfomonile</taxon>
    </lineage>
</organism>
<gene>
    <name evidence="1" type="ORF">HY912_15000</name>
</gene>
<name>A0A9D6Z4R0_9BACT</name>
<sequence length="175" mass="19679">NPIVGVSSRLLVKHKGEKEFGSPVPFDTELKKGDEFKMRFETNVNGFIYVFRQGVKGIDFVYPAKAKTSKRTKQTEPLMRDTGKVTAHEPIEIPIDKKGFLYDVKSRGDVVFVFLSMKQIPDLEGLKDKKSIRVEDLQAVMHTVRPGEVVSAPPYNVLRVSDPKEVLGFTLNLNG</sequence>
<proteinExistence type="predicted"/>
<accession>A0A9D6Z4R0</accession>
<dbReference type="EMBL" id="JACRDE010000392">
    <property type="protein sequence ID" value="MBI5250797.1"/>
    <property type="molecule type" value="Genomic_DNA"/>
</dbReference>
<dbReference type="Proteomes" id="UP000807825">
    <property type="component" value="Unassembled WGS sequence"/>
</dbReference>
<dbReference type="AlphaFoldDB" id="A0A9D6Z4R0"/>
<feature type="non-terminal residue" evidence="1">
    <location>
        <position position="1"/>
    </location>
</feature>
<evidence type="ECO:0000313" key="2">
    <source>
        <dbReference type="Proteomes" id="UP000807825"/>
    </source>
</evidence>
<comment type="caution">
    <text evidence="1">The sequence shown here is derived from an EMBL/GenBank/DDBJ whole genome shotgun (WGS) entry which is preliminary data.</text>
</comment>
<reference evidence="1" key="1">
    <citation type="submission" date="2020-07" db="EMBL/GenBank/DDBJ databases">
        <title>Huge and variable diversity of episymbiotic CPR bacteria and DPANN archaea in groundwater ecosystems.</title>
        <authorList>
            <person name="He C.Y."/>
            <person name="Keren R."/>
            <person name="Whittaker M."/>
            <person name="Farag I.F."/>
            <person name="Doudna J."/>
            <person name="Cate J.H.D."/>
            <person name="Banfield J.F."/>
        </authorList>
    </citation>
    <scope>NUCLEOTIDE SEQUENCE</scope>
    <source>
        <strain evidence="1">NC_groundwater_1664_Pr3_B-0.1um_52_9</strain>
    </source>
</reference>
<evidence type="ECO:0008006" key="3">
    <source>
        <dbReference type="Google" id="ProtNLM"/>
    </source>
</evidence>
<protein>
    <recommendedName>
        <fullName evidence="3">DUF4384 domain-containing protein</fullName>
    </recommendedName>
</protein>
<evidence type="ECO:0000313" key="1">
    <source>
        <dbReference type="EMBL" id="MBI5250797.1"/>
    </source>
</evidence>